<sequence length="503" mass="54407">MTNVFFRTSRSPSTYKSYFVNLIRSPNFEPLRTHNMSPPREYALLKNGEMMVSEADYQGMFKGIPGSSDFDSQHPRRNYTFSPPGSVGATDEPGGPIRSIPNVTYITTSPNGEQQRSEGMTCHEYPERAIDTIPFPESPTNSPVSTLRSPARSDTLSPSMLSPLTPGTGYSNTEERHMLGSPPQGRSPIYGPASPGSPRRSPEYAGSPRDVSYPPMFSQFTPGTEYLSAEERSMLGSPPQDRSPIYGPTSPGSPRRSPEYARSPRDVSSPSMASQFTPGTEYLSAEEWHMLGFPPQGRSPIYGPASPSSPRRSPEYTRSPRDVSSPSMSSHLTPESGVWTAQERRVLGLSPPPSSHPTPGAHTPRGRRDSSASASSRAQARSPRAPRHPATNHDTPGSPLSSILYELGLPRPDPNDPSNLSTTYDNYPHSLGRWPVEWGSPSFYGLSPSPVPQSPGPSGSQRSSTMSAGSRSPGASSRHGSTSPYLHQARSPTASSAKSPMSR</sequence>
<feature type="compositionally biased region" description="Polar residues" evidence="1">
    <location>
        <begin position="416"/>
        <end position="425"/>
    </location>
</feature>
<evidence type="ECO:0000313" key="3">
    <source>
        <dbReference type="Proteomes" id="UP001150217"/>
    </source>
</evidence>
<organism evidence="2 3">
    <name type="scientific">Lentinula lateritia</name>
    <dbReference type="NCBI Taxonomy" id="40482"/>
    <lineage>
        <taxon>Eukaryota</taxon>
        <taxon>Fungi</taxon>
        <taxon>Dikarya</taxon>
        <taxon>Basidiomycota</taxon>
        <taxon>Agaricomycotina</taxon>
        <taxon>Agaricomycetes</taxon>
        <taxon>Agaricomycetidae</taxon>
        <taxon>Agaricales</taxon>
        <taxon>Marasmiineae</taxon>
        <taxon>Omphalotaceae</taxon>
        <taxon>Lentinula</taxon>
    </lineage>
</organism>
<keyword evidence="3" id="KW-1185">Reference proteome</keyword>
<comment type="caution">
    <text evidence="2">The sequence shown here is derived from an EMBL/GenBank/DDBJ whole genome shotgun (WGS) entry which is preliminary data.</text>
</comment>
<proteinExistence type="predicted"/>
<evidence type="ECO:0000313" key="2">
    <source>
        <dbReference type="EMBL" id="KAJ4491081.1"/>
    </source>
</evidence>
<evidence type="ECO:0000256" key="1">
    <source>
        <dbReference type="SAM" id="MobiDB-lite"/>
    </source>
</evidence>
<feature type="compositionally biased region" description="Low complexity" evidence="1">
    <location>
        <begin position="456"/>
        <end position="481"/>
    </location>
</feature>
<feature type="region of interest" description="Disordered" evidence="1">
    <location>
        <begin position="131"/>
        <end position="503"/>
    </location>
</feature>
<feature type="compositionally biased region" description="Basic and acidic residues" evidence="1">
    <location>
        <begin position="312"/>
        <end position="321"/>
    </location>
</feature>
<feature type="compositionally biased region" description="Polar residues" evidence="1">
    <location>
        <begin position="392"/>
        <end position="401"/>
    </location>
</feature>
<name>A0ABQ8VE84_9AGAR</name>
<reference evidence="2" key="1">
    <citation type="submission" date="2022-08" db="EMBL/GenBank/DDBJ databases">
        <title>A Global Phylogenomic Analysis of the Shiitake Genus Lentinula.</title>
        <authorList>
            <consortium name="DOE Joint Genome Institute"/>
            <person name="Sierra-Patev S."/>
            <person name="Min B."/>
            <person name="Naranjo-Ortiz M."/>
            <person name="Looney B."/>
            <person name="Konkel Z."/>
            <person name="Slot J.C."/>
            <person name="Sakamoto Y."/>
            <person name="Steenwyk J.L."/>
            <person name="Rokas A."/>
            <person name="Carro J."/>
            <person name="Camarero S."/>
            <person name="Ferreira P."/>
            <person name="Molpeceres G."/>
            <person name="Ruiz-Duenas F.J."/>
            <person name="Serrano A."/>
            <person name="Henrissat B."/>
            <person name="Drula E."/>
            <person name="Hughes K.W."/>
            <person name="Mata J.L."/>
            <person name="Ishikawa N.K."/>
            <person name="Vargas-Isla R."/>
            <person name="Ushijima S."/>
            <person name="Smith C.A."/>
            <person name="Ahrendt S."/>
            <person name="Andreopoulos W."/>
            <person name="He G."/>
            <person name="Labutti K."/>
            <person name="Lipzen A."/>
            <person name="Ng V."/>
            <person name="Riley R."/>
            <person name="Sandor L."/>
            <person name="Barry K."/>
            <person name="Martinez A.T."/>
            <person name="Xiao Y."/>
            <person name="Gibbons J.G."/>
            <person name="Terashima K."/>
            <person name="Grigoriev I.V."/>
            <person name="Hibbett D.S."/>
        </authorList>
    </citation>
    <scope>NUCLEOTIDE SEQUENCE</scope>
    <source>
        <strain evidence="2">RHP3577 ss4</strain>
    </source>
</reference>
<feature type="compositionally biased region" description="Polar residues" evidence="1">
    <location>
        <begin position="138"/>
        <end position="162"/>
    </location>
</feature>
<feature type="compositionally biased region" description="Polar residues" evidence="1">
    <location>
        <begin position="482"/>
        <end position="503"/>
    </location>
</feature>
<accession>A0ABQ8VE84</accession>
<feature type="compositionally biased region" description="Low complexity" evidence="1">
    <location>
        <begin position="371"/>
        <end position="383"/>
    </location>
</feature>
<dbReference type="Proteomes" id="UP001150217">
    <property type="component" value="Unassembled WGS sequence"/>
</dbReference>
<gene>
    <name evidence="2" type="ORF">C8R41DRAFT_981485</name>
</gene>
<dbReference type="EMBL" id="JANVFT010000042">
    <property type="protein sequence ID" value="KAJ4491081.1"/>
    <property type="molecule type" value="Genomic_DNA"/>
</dbReference>
<protein>
    <submittedName>
        <fullName evidence="2">Uncharacterized protein</fullName>
    </submittedName>
</protein>
<feature type="compositionally biased region" description="Polar residues" evidence="1">
    <location>
        <begin position="266"/>
        <end position="278"/>
    </location>
</feature>
<feature type="compositionally biased region" description="Basic and acidic residues" evidence="1">
    <location>
        <begin position="256"/>
        <end position="265"/>
    </location>
</feature>